<dbReference type="Proteomes" id="UP000784294">
    <property type="component" value="Unassembled WGS sequence"/>
</dbReference>
<sequence>MALHKKPAQSTSGPASSLGTGPINSSLTKLIEAAKSGHPPTDALHELGLVPSLPSGVYYTTRARYRPGQPSVQLSNGATFSPLDTAGIGTSRSDGFIQASRGPRARGVFGDNSSALSLVQAGGDTGAHAGRPIGHSNAFNWLESAATGVSGAVVSSAVSSSPISVCKPPLDFFEDSLQLILISYLT</sequence>
<organism evidence="2 3">
    <name type="scientific">Protopolystoma xenopodis</name>
    <dbReference type="NCBI Taxonomy" id="117903"/>
    <lineage>
        <taxon>Eukaryota</taxon>
        <taxon>Metazoa</taxon>
        <taxon>Spiralia</taxon>
        <taxon>Lophotrochozoa</taxon>
        <taxon>Platyhelminthes</taxon>
        <taxon>Monogenea</taxon>
        <taxon>Polyopisthocotylea</taxon>
        <taxon>Polystomatidea</taxon>
        <taxon>Polystomatidae</taxon>
        <taxon>Protopolystoma</taxon>
    </lineage>
</organism>
<feature type="region of interest" description="Disordered" evidence="1">
    <location>
        <begin position="1"/>
        <end position="23"/>
    </location>
</feature>
<proteinExistence type="predicted"/>
<reference evidence="2" key="1">
    <citation type="submission" date="2018-11" db="EMBL/GenBank/DDBJ databases">
        <authorList>
            <consortium name="Pathogen Informatics"/>
        </authorList>
    </citation>
    <scope>NUCLEOTIDE SEQUENCE</scope>
</reference>
<keyword evidence="3" id="KW-1185">Reference proteome</keyword>
<protein>
    <submittedName>
        <fullName evidence="2">Uncharacterized protein</fullName>
    </submittedName>
</protein>
<comment type="caution">
    <text evidence="2">The sequence shown here is derived from an EMBL/GenBank/DDBJ whole genome shotgun (WGS) entry which is preliminary data.</text>
</comment>
<feature type="compositionally biased region" description="Polar residues" evidence="1">
    <location>
        <begin position="8"/>
        <end position="23"/>
    </location>
</feature>
<evidence type="ECO:0000313" key="2">
    <source>
        <dbReference type="EMBL" id="VEL36157.1"/>
    </source>
</evidence>
<accession>A0A448XGD2</accession>
<name>A0A448XGD2_9PLAT</name>
<dbReference type="EMBL" id="CAAALY010251538">
    <property type="protein sequence ID" value="VEL36157.1"/>
    <property type="molecule type" value="Genomic_DNA"/>
</dbReference>
<dbReference type="AlphaFoldDB" id="A0A448XGD2"/>
<evidence type="ECO:0000256" key="1">
    <source>
        <dbReference type="SAM" id="MobiDB-lite"/>
    </source>
</evidence>
<evidence type="ECO:0000313" key="3">
    <source>
        <dbReference type="Proteomes" id="UP000784294"/>
    </source>
</evidence>
<gene>
    <name evidence="2" type="ORF">PXEA_LOCUS29597</name>
</gene>